<evidence type="ECO:0000313" key="3">
    <source>
        <dbReference type="Proteomes" id="UP000663832"/>
    </source>
</evidence>
<evidence type="ECO:0000313" key="4">
    <source>
        <dbReference type="Proteomes" id="UP000663877"/>
    </source>
</evidence>
<evidence type="ECO:0000313" key="2">
    <source>
        <dbReference type="EMBL" id="CAF1610121.1"/>
    </source>
</evidence>
<dbReference type="AlphaFoldDB" id="A0A815K346"/>
<evidence type="ECO:0000313" key="1">
    <source>
        <dbReference type="EMBL" id="CAF1387941.1"/>
    </source>
</evidence>
<dbReference type="Proteomes" id="UP000663877">
    <property type="component" value="Unassembled WGS sequence"/>
</dbReference>
<accession>A0A815K346</accession>
<gene>
    <name evidence="1" type="ORF">BJG266_LOCUS36947</name>
    <name evidence="2" type="ORF">QVE165_LOCUS53929</name>
</gene>
<comment type="caution">
    <text evidence="1">The sequence shown here is derived from an EMBL/GenBank/DDBJ whole genome shotgun (WGS) entry which is preliminary data.</text>
</comment>
<dbReference type="Proteomes" id="UP000663832">
    <property type="component" value="Unassembled WGS sequence"/>
</dbReference>
<dbReference type="EMBL" id="CAJNOI010001153">
    <property type="protein sequence ID" value="CAF1387941.1"/>
    <property type="molecule type" value="Genomic_DNA"/>
</dbReference>
<dbReference type="EMBL" id="CAJNOM010001493">
    <property type="protein sequence ID" value="CAF1610121.1"/>
    <property type="molecule type" value="Genomic_DNA"/>
</dbReference>
<keyword evidence="3" id="KW-1185">Reference proteome</keyword>
<organism evidence="1 4">
    <name type="scientific">Adineta steineri</name>
    <dbReference type="NCBI Taxonomy" id="433720"/>
    <lineage>
        <taxon>Eukaryota</taxon>
        <taxon>Metazoa</taxon>
        <taxon>Spiralia</taxon>
        <taxon>Gnathifera</taxon>
        <taxon>Rotifera</taxon>
        <taxon>Eurotatoria</taxon>
        <taxon>Bdelloidea</taxon>
        <taxon>Adinetida</taxon>
        <taxon>Adinetidae</taxon>
        <taxon>Adineta</taxon>
    </lineage>
</organism>
<proteinExistence type="predicted"/>
<protein>
    <submittedName>
        <fullName evidence="1">Uncharacterized protein</fullName>
    </submittedName>
</protein>
<reference evidence="1" key="1">
    <citation type="submission" date="2021-02" db="EMBL/GenBank/DDBJ databases">
        <authorList>
            <person name="Nowell W R."/>
        </authorList>
    </citation>
    <scope>NUCLEOTIDE SEQUENCE</scope>
</reference>
<name>A0A815K346_9BILA</name>
<sequence length="175" mass="21080">MMNIFRLYADEKSEYQSNDAIQWYLNPSCLQKLITKSLQRKDIDQLYQLRYFLIDLIENFVIHQQVKLSKHELKYFKQKQGQIMSMKRFLLVKQDILLSQRSNLVDIHLEIKYNLKEYQNKNEVLFDLNTTFQLKNIEENDERFLIQLTAGFPLITPKVKMSKVKIPKAEKCRNK</sequence>